<evidence type="ECO:0000313" key="2">
    <source>
        <dbReference type="EMBL" id="KAK7896193.1"/>
    </source>
</evidence>
<feature type="domain" description="F-box/LRR-repeat protein 15-like leucin rich repeat" evidence="1">
    <location>
        <begin position="212"/>
        <end position="360"/>
    </location>
</feature>
<reference evidence="3" key="1">
    <citation type="submission" date="2024-04" db="EMBL/GenBank/DDBJ databases">
        <title>Salinicola lusitanus LLJ914,a marine bacterium isolated from the Okinawa Trough.</title>
        <authorList>
            <person name="Li J."/>
        </authorList>
    </citation>
    <scope>NUCLEOTIDE SEQUENCE [LARGE SCALE GENOMIC DNA]</scope>
</reference>
<dbReference type="InterPro" id="IPR006553">
    <property type="entry name" value="Leu-rich_rpt_Cys-con_subtyp"/>
</dbReference>
<proteinExistence type="predicted"/>
<organism evidence="2 3">
    <name type="scientific">Mugilogobius chulae</name>
    <name type="common">yellowstripe goby</name>
    <dbReference type="NCBI Taxonomy" id="88201"/>
    <lineage>
        <taxon>Eukaryota</taxon>
        <taxon>Metazoa</taxon>
        <taxon>Chordata</taxon>
        <taxon>Craniata</taxon>
        <taxon>Vertebrata</taxon>
        <taxon>Euteleostomi</taxon>
        <taxon>Actinopterygii</taxon>
        <taxon>Neopterygii</taxon>
        <taxon>Teleostei</taxon>
        <taxon>Neoteleostei</taxon>
        <taxon>Acanthomorphata</taxon>
        <taxon>Gobiaria</taxon>
        <taxon>Gobiiformes</taxon>
        <taxon>Gobioidei</taxon>
        <taxon>Gobiidae</taxon>
        <taxon>Gobionellinae</taxon>
        <taxon>Mugilogobius</taxon>
    </lineage>
</organism>
<dbReference type="EMBL" id="JBBPFD010000015">
    <property type="protein sequence ID" value="KAK7896193.1"/>
    <property type="molecule type" value="Genomic_DNA"/>
</dbReference>
<evidence type="ECO:0000259" key="1">
    <source>
        <dbReference type="Pfam" id="PF25372"/>
    </source>
</evidence>
<dbReference type="Pfam" id="PF25372">
    <property type="entry name" value="DUF7885"/>
    <property type="match status" value="1"/>
</dbReference>
<evidence type="ECO:0000313" key="3">
    <source>
        <dbReference type="Proteomes" id="UP001460270"/>
    </source>
</evidence>
<dbReference type="GO" id="GO:0031146">
    <property type="term" value="P:SCF-dependent proteasomal ubiquitin-dependent protein catabolic process"/>
    <property type="evidence" value="ECO:0007669"/>
    <property type="project" value="TreeGrafter"/>
</dbReference>
<gene>
    <name evidence="2" type="ORF">WMY93_021518</name>
</gene>
<dbReference type="InterPro" id="IPR057207">
    <property type="entry name" value="FBXL15_LRR"/>
</dbReference>
<dbReference type="AlphaFoldDB" id="A0AAW0NN60"/>
<dbReference type="InterPro" id="IPR001611">
    <property type="entry name" value="Leu-rich_rpt"/>
</dbReference>
<keyword evidence="3" id="KW-1185">Reference proteome</keyword>
<dbReference type="Pfam" id="PF13516">
    <property type="entry name" value="LRR_6"/>
    <property type="match status" value="2"/>
</dbReference>
<name>A0AAW0NN60_9GOBI</name>
<dbReference type="GO" id="GO:0019005">
    <property type="term" value="C:SCF ubiquitin ligase complex"/>
    <property type="evidence" value="ECO:0007669"/>
    <property type="project" value="TreeGrafter"/>
</dbReference>
<dbReference type="PANTHER" id="PTHR13318">
    <property type="entry name" value="PARTNER OF PAIRED, ISOFORM B-RELATED"/>
    <property type="match status" value="1"/>
</dbReference>
<dbReference type="SMART" id="SM00367">
    <property type="entry name" value="LRR_CC"/>
    <property type="match status" value="12"/>
</dbReference>
<dbReference type="InterPro" id="IPR032675">
    <property type="entry name" value="LRR_dom_sf"/>
</dbReference>
<sequence length="434" mass="48305">MVQKLTKGCPCLLYLNLSCTNITNQALRELSRNCLNLQYLSLAYCSRFTDQGFLYLTTGRGCHNLVHLNLSGCTQALLSRCHCLSAISLMDAPNISDSTFKAIAEVVKLRTFNIEGNNQLTDVGWKVLCSSSQGLRRLHAAECTRLNNDSLRSIGTLRHLHYLDISMCNNVGNVGIKYLTDGLSAPKIRELNISNCSRITDLAVRRIALRLTKLYHLNLSYCGGLSDKALEFLSDSSICSLDISGCSIQDEGLAALERVYLKKLVLAECIFVTDLGIENLCRNVKYLEDVDISYCAALTDRAIRTLSFHCRGLTALKMTACSKMTDMGIHYLTTGAPYLRQLDVSGCIYLTDRTVRHLEKICPPLRSISMICCRGISKLAALRLESFVDHWEHSNDNPCDWLRGKGPVLVASLIKTKKTGEEKESLLRRRAAST</sequence>
<dbReference type="Proteomes" id="UP001460270">
    <property type="component" value="Unassembled WGS sequence"/>
</dbReference>
<dbReference type="PANTHER" id="PTHR13318:SF275">
    <property type="entry name" value="F-BOX DOMAIN-CONTAINING PROTEIN"/>
    <property type="match status" value="1"/>
</dbReference>
<dbReference type="SUPFAM" id="SSF52047">
    <property type="entry name" value="RNI-like"/>
    <property type="match status" value="1"/>
</dbReference>
<accession>A0AAW0NN60</accession>
<comment type="caution">
    <text evidence="2">The sequence shown here is derived from an EMBL/GenBank/DDBJ whole genome shotgun (WGS) entry which is preliminary data.</text>
</comment>
<protein>
    <recommendedName>
        <fullName evidence="1">F-box/LRR-repeat protein 15-like leucin rich repeat domain-containing protein</fullName>
    </recommendedName>
</protein>
<dbReference type="SUPFAM" id="SSF52058">
    <property type="entry name" value="L domain-like"/>
    <property type="match status" value="1"/>
</dbReference>
<dbReference type="Gene3D" id="3.80.10.10">
    <property type="entry name" value="Ribonuclease Inhibitor"/>
    <property type="match status" value="4"/>
</dbReference>